<name>A0AAV5SKG3_9BILA</name>
<evidence type="ECO:0000313" key="2">
    <source>
        <dbReference type="Proteomes" id="UP001432027"/>
    </source>
</evidence>
<dbReference type="EMBL" id="BTSX01000002">
    <property type="protein sequence ID" value="GMS83568.1"/>
    <property type="molecule type" value="Genomic_DNA"/>
</dbReference>
<sequence>MHTCSATVYTYYQKEQCSETPTKIAGGFTVNSVTPSKVYQLRNGVTCLGLGISVSDLAQIKEVSVTAFKGCRVEMFSVGSGDPFIVDGKLALVIKKTQIDGVRDCNVEC</sequence>
<reference evidence="1" key="1">
    <citation type="submission" date="2023-10" db="EMBL/GenBank/DDBJ databases">
        <title>Genome assembly of Pristionchus species.</title>
        <authorList>
            <person name="Yoshida K."/>
            <person name="Sommer R.J."/>
        </authorList>
    </citation>
    <scope>NUCLEOTIDE SEQUENCE</scope>
    <source>
        <strain evidence="1">RS0144</strain>
    </source>
</reference>
<protein>
    <submittedName>
        <fullName evidence="1">Uncharacterized protein</fullName>
    </submittedName>
</protein>
<proteinExistence type="predicted"/>
<organism evidence="1 2">
    <name type="scientific">Pristionchus entomophagus</name>
    <dbReference type="NCBI Taxonomy" id="358040"/>
    <lineage>
        <taxon>Eukaryota</taxon>
        <taxon>Metazoa</taxon>
        <taxon>Ecdysozoa</taxon>
        <taxon>Nematoda</taxon>
        <taxon>Chromadorea</taxon>
        <taxon>Rhabditida</taxon>
        <taxon>Rhabditina</taxon>
        <taxon>Diplogasteromorpha</taxon>
        <taxon>Diplogasteroidea</taxon>
        <taxon>Neodiplogasteridae</taxon>
        <taxon>Pristionchus</taxon>
    </lineage>
</organism>
<evidence type="ECO:0000313" key="1">
    <source>
        <dbReference type="EMBL" id="GMS83568.1"/>
    </source>
</evidence>
<keyword evidence="2" id="KW-1185">Reference proteome</keyword>
<accession>A0AAV5SKG3</accession>
<gene>
    <name evidence="1" type="ORF">PENTCL1PPCAC_5743</name>
</gene>
<dbReference type="AlphaFoldDB" id="A0AAV5SKG3"/>
<comment type="caution">
    <text evidence="1">The sequence shown here is derived from an EMBL/GenBank/DDBJ whole genome shotgun (WGS) entry which is preliminary data.</text>
</comment>
<dbReference type="Proteomes" id="UP001432027">
    <property type="component" value="Unassembled WGS sequence"/>
</dbReference>